<name>A0ABV7FFR1_9GAMM</name>
<dbReference type="InterPro" id="IPR001789">
    <property type="entry name" value="Sig_transdc_resp-reg_receiver"/>
</dbReference>
<dbReference type="SUPFAM" id="SSF52172">
    <property type="entry name" value="CheY-like"/>
    <property type="match status" value="1"/>
</dbReference>
<dbReference type="SMART" id="SM00448">
    <property type="entry name" value="REC"/>
    <property type="match status" value="1"/>
</dbReference>
<dbReference type="InterPro" id="IPR019734">
    <property type="entry name" value="TPR_rpt"/>
</dbReference>
<dbReference type="InterPro" id="IPR011990">
    <property type="entry name" value="TPR-like_helical_dom_sf"/>
</dbReference>
<proteinExistence type="predicted"/>
<dbReference type="Proteomes" id="UP001595555">
    <property type="component" value="Unassembled WGS sequence"/>
</dbReference>
<dbReference type="Gene3D" id="1.25.40.10">
    <property type="entry name" value="Tetratricopeptide repeat domain"/>
    <property type="match status" value="2"/>
</dbReference>
<dbReference type="PROSITE" id="PS50110">
    <property type="entry name" value="RESPONSE_REGULATORY"/>
    <property type="match status" value="1"/>
</dbReference>
<dbReference type="SUPFAM" id="SSF48452">
    <property type="entry name" value="TPR-like"/>
    <property type="match status" value="2"/>
</dbReference>
<dbReference type="RefSeq" id="WP_378117755.1">
    <property type="nucleotide sequence ID" value="NZ_JBHRTF010000003.1"/>
</dbReference>
<gene>
    <name evidence="4" type="ORF">ACFODX_07815</name>
</gene>
<dbReference type="SMART" id="SM00028">
    <property type="entry name" value="TPR"/>
    <property type="match status" value="3"/>
</dbReference>
<evidence type="ECO:0000256" key="1">
    <source>
        <dbReference type="PROSITE-ProRule" id="PRU00169"/>
    </source>
</evidence>
<keyword evidence="1" id="KW-0597">Phosphoprotein</keyword>
<dbReference type="PROSITE" id="PS50005">
    <property type="entry name" value="TPR"/>
    <property type="match status" value="1"/>
</dbReference>
<accession>A0ABV7FFR1</accession>
<feature type="domain" description="Response regulatory" evidence="3">
    <location>
        <begin position="10"/>
        <end position="129"/>
    </location>
</feature>
<feature type="repeat" description="TPR" evidence="2">
    <location>
        <begin position="447"/>
        <end position="480"/>
    </location>
</feature>
<reference evidence="5" key="1">
    <citation type="journal article" date="2019" name="Int. J. Syst. Evol. Microbiol.">
        <title>The Global Catalogue of Microorganisms (GCM) 10K type strain sequencing project: providing services to taxonomists for standard genome sequencing and annotation.</title>
        <authorList>
            <consortium name="The Broad Institute Genomics Platform"/>
            <consortium name="The Broad Institute Genome Sequencing Center for Infectious Disease"/>
            <person name="Wu L."/>
            <person name="Ma J."/>
        </authorList>
    </citation>
    <scope>NUCLEOTIDE SEQUENCE [LARGE SCALE GENOMIC DNA]</scope>
    <source>
        <strain evidence="5">KCTC 52237</strain>
    </source>
</reference>
<keyword evidence="2" id="KW-0802">TPR repeat</keyword>
<dbReference type="InterPro" id="IPR052048">
    <property type="entry name" value="ST_Response_Regulator"/>
</dbReference>
<dbReference type="PANTHER" id="PTHR43228">
    <property type="entry name" value="TWO-COMPONENT RESPONSE REGULATOR"/>
    <property type="match status" value="1"/>
</dbReference>
<organism evidence="4 5">
    <name type="scientific">Cellvibrio fontiphilus</name>
    <dbReference type="NCBI Taxonomy" id="1815559"/>
    <lineage>
        <taxon>Bacteria</taxon>
        <taxon>Pseudomonadati</taxon>
        <taxon>Pseudomonadota</taxon>
        <taxon>Gammaproteobacteria</taxon>
        <taxon>Cellvibrionales</taxon>
        <taxon>Cellvibrionaceae</taxon>
        <taxon>Cellvibrio</taxon>
    </lineage>
</organism>
<dbReference type="PANTHER" id="PTHR43228:SF1">
    <property type="entry name" value="TWO-COMPONENT RESPONSE REGULATOR ARR22"/>
    <property type="match status" value="1"/>
</dbReference>
<evidence type="ECO:0000313" key="5">
    <source>
        <dbReference type="Proteomes" id="UP001595555"/>
    </source>
</evidence>
<evidence type="ECO:0000313" key="4">
    <source>
        <dbReference type="EMBL" id="MFC3115458.1"/>
    </source>
</evidence>
<evidence type="ECO:0000256" key="2">
    <source>
        <dbReference type="PROSITE-ProRule" id="PRU00339"/>
    </source>
</evidence>
<feature type="modified residue" description="4-aspartylphosphate" evidence="1">
    <location>
        <position position="60"/>
    </location>
</feature>
<dbReference type="Pfam" id="PF00072">
    <property type="entry name" value="Response_reg"/>
    <property type="match status" value="1"/>
</dbReference>
<dbReference type="EMBL" id="JBHRTF010000003">
    <property type="protein sequence ID" value="MFC3115458.1"/>
    <property type="molecule type" value="Genomic_DNA"/>
</dbReference>
<dbReference type="Gene3D" id="3.40.50.2300">
    <property type="match status" value="1"/>
</dbReference>
<protein>
    <submittedName>
        <fullName evidence="4">Response regulator</fullName>
    </submittedName>
</protein>
<keyword evidence="5" id="KW-1185">Reference proteome</keyword>
<comment type="caution">
    <text evidence="4">The sequence shown here is derived from an EMBL/GenBank/DDBJ whole genome shotgun (WGS) entry which is preliminary data.</text>
</comment>
<sequence>MADLGFYKMHALIIDDFENFRGTLYKMLMDLGIGNVDSAASGEEALKYCKARHYDLILCDNNLGKGKSGQQVLEELRSTDNPCADSLFILVSAESSKSIIMAAYDYEPDAYLAKPITPKALDQRLNRLFEQRLELKEVLAAQKAKDDDLTIKLCNDLIAKGTRYTNSCQKILGQLYLKKNNLPAAESLYQSVLDNRELEWAQLGMVKTRLAQNDLLGAQQWLENILQANPLCMKAYDLKAELFKLQHNTEGLQEVLQKATDLSPLSILRQQELGNVAQQNNDLLTAANALKRAVKLGEHSCFDKADVHAQFAQATIDLFSIDKELAKPLVRDAINCAVSLEDKFGKNNLRKAESLLLESQLQVCAGDQRRALDALTSAQSALGNTSDESALSVQIEMVRALRLLGRTAEAQDRLAELLHRYASNEQQLQKLDVLLDEPRSEKNKLMVAEINKKGISYYNAKDFSAAADAFKTALQKLPNHIGLRLNYVQALIDKLKTKFDVSLSEKIQQTFTKTSGIISPQHPQFQRYKQLSDVYSSLVRAYEKQQRG</sequence>
<dbReference type="InterPro" id="IPR011006">
    <property type="entry name" value="CheY-like_superfamily"/>
</dbReference>
<evidence type="ECO:0000259" key="3">
    <source>
        <dbReference type="PROSITE" id="PS50110"/>
    </source>
</evidence>
<dbReference type="CDD" id="cd17589">
    <property type="entry name" value="REC_TPR"/>
    <property type="match status" value="1"/>
</dbReference>